<dbReference type="InterPro" id="IPR021373">
    <property type="entry name" value="DUF2993"/>
</dbReference>
<name>A0A951USB6_9CYAN</name>
<evidence type="ECO:0000313" key="2">
    <source>
        <dbReference type="Proteomes" id="UP000757435"/>
    </source>
</evidence>
<sequence>MQSRLISKVLSPAVRLWIRSQVESIAHLEFQIQGSDRQILAGCIPGVVVTAEKAVYRGIHISQTAITAGEIRINLSQVLQGKPLRLLAKIPIAGEVQFQQDDLNLSLRSPLLSEAMRSALLPLLRSGITDPATGELWGDRLTDFQPHQVVLRGDRAILTLQLIVENRTLPFMLRTGLQMLNGSRLRFDHPESLSSPGAEQGQPLTAFETFEADLGEEVNLRELRIAEGKIFCQGQINVIPI</sequence>
<reference evidence="1" key="2">
    <citation type="journal article" date="2022" name="Microbiol. Resour. Announc.">
        <title>Metagenome Sequencing to Explore Phylogenomics of Terrestrial Cyanobacteria.</title>
        <authorList>
            <person name="Ward R.D."/>
            <person name="Stajich J.E."/>
            <person name="Johansen J.R."/>
            <person name="Huntemann M."/>
            <person name="Clum A."/>
            <person name="Foster B."/>
            <person name="Foster B."/>
            <person name="Roux S."/>
            <person name="Palaniappan K."/>
            <person name="Varghese N."/>
            <person name="Mukherjee S."/>
            <person name="Reddy T.B.K."/>
            <person name="Daum C."/>
            <person name="Copeland A."/>
            <person name="Chen I.A."/>
            <person name="Ivanova N.N."/>
            <person name="Kyrpides N.C."/>
            <person name="Shapiro N."/>
            <person name="Eloe-Fadrosh E.A."/>
            <person name="Pietrasiak N."/>
        </authorList>
    </citation>
    <scope>NUCLEOTIDE SEQUENCE</scope>
    <source>
        <strain evidence="1">UHER 2000/2452</strain>
    </source>
</reference>
<comment type="caution">
    <text evidence="1">The sequence shown here is derived from an EMBL/GenBank/DDBJ whole genome shotgun (WGS) entry which is preliminary data.</text>
</comment>
<dbReference type="EMBL" id="JAHHHD010000071">
    <property type="protein sequence ID" value="MBW4662378.1"/>
    <property type="molecule type" value="Genomic_DNA"/>
</dbReference>
<proteinExistence type="predicted"/>
<accession>A0A951USB6</accession>
<organism evidence="1 2">
    <name type="scientific">Drouetiella hepatica Uher 2000/2452</name>
    <dbReference type="NCBI Taxonomy" id="904376"/>
    <lineage>
        <taxon>Bacteria</taxon>
        <taxon>Bacillati</taxon>
        <taxon>Cyanobacteriota</taxon>
        <taxon>Cyanophyceae</taxon>
        <taxon>Oculatellales</taxon>
        <taxon>Oculatellaceae</taxon>
        <taxon>Drouetiella</taxon>
    </lineage>
</organism>
<dbReference type="AlphaFoldDB" id="A0A951USB6"/>
<evidence type="ECO:0000313" key="1">
    <source>
        <dbReference type="EMBL" id="MBW4662378.1"/>
    </source>
</evidence>
<dbReference type="Proteomes" id="UP000757435">
    <property type="component" value="Unassembled WGS sequence"/>
</dbReference>
<dbReference type="Pfam" id="PF11209">
    <property type="entry name" value="LmeA"/>
    <property type="match status" value="1"/>
</dbReference>
<reference evidence="1" key="1">
    <citation type="submission" date="2021-05" db="EMBL/GenBank/DDBJ databases">
        <authorList>
            <person name="Pietrasiak N."/>
            <person name="Ward R."/>
            <person name="Stajich J.E."/>
            <person name="Kurbessoian T."/>
        </authorList>
    </citation>
    <scope>NUCLEOTIDE SEQUENCE</scope>
    <source>
        <strain evidence="1">UHER 2000/2452</strain>
    </source>
</reference>
<gene>
    <name evidence="1" type="ORF">KME15_27320</name>
</gene>
<protein>
    <submittedName>
        <fullName evidence="1">DUF2993 domain-containing protein</fullName>
    </submittedName>
</protein>